<dbReference type="Proteomes" id="UP000603227">
    <property type="component" value="Unassembled WGS sequence"/>
</dbReference>
<dbReference type="RefSeq" id="WP_189786171.1">
    <property type="nucleotide sequence ID" value="NZ_BNAT01000029.1"/>
</dbReference>
<gene>
    <name evidence="3" type="ORF">GCM10017771_66810</name>
</gene>
<reference evidence="3" key="1">
    <citation type="journal article" date="2014" name="Int. J. Syst. Evol. Microbiol.">
        <title>Complete genome sequence of Corynebacterium casei LMG S-19264T (=DSM 44701T), isolated from a smear-ripened cheese.</title>
        <authorList>
            <consortium name="US DOE Joint Genome Institute (JGI-PGF)"/>
            <person name="Walter F."/>
            <person name="Albersmeier A."/>
            <person name="Kalinowski J."/>
            <person name="Ruckert C."/>
        </authorList>
    </citation>
    <scope>NUCLEOTIDE SEQUENCE</scope>
    <source>
        <strain evidence="3">CGMCC 4.7403</strain>
    </source>
</reference>
<evidence type="ECO:0000313" key="4">
    <source>
        <dbReference type="Proteomes" id="UP000603227"/>
    </source>
</evidence>
<comment type="caution">
    <text evidence="3">The sequence shown here is derived from an EMBL/GenBank/DDBJ whole genome shotgun (WGS) entry which is preliminary data.</text>
</comment>
<proteinExistence type="predicted"/>
<organism evidence="3 4">
    <name type="scientific">Streptomyces capitiformicae</name>
    <dbReference type="NCBI Taxonomy" id="2014920"/>
    <lineage>
        <taxon>Bacteria</taxon>
        <taxon>Bacillati</taxon>
        <taxon>Actinomycetota</taxon>
        <taxon>Actinomycetes</taxon>
        <taxon>Kitasatosporales</taxon>
        <taxon>Streptomycetaceae</taxon>
        <taxon>Streptomyces</taxon>
    </lineage>
</organism>
<protein>
    <submittedName>
        <fullName evidence="3">Uncharacterized protein</fullName>
    </submittedName>
</protein>
<feature type="region of interest" description="Disordered" evidence="1">
    <location>
        <begin position="37"/>
        <end position="57"/>
    </location>
</feature>
<feature type="chain" id="PRO_5037041924" evidence="2">
    <location>
        <begin position="26"/>
        <end position="118"/>
    </location>
</feature>
<sequence>MRIRTWVAVGGAVSALLTVPVSATAAAAEAEVFTWSTPAGGLPPGSDRGTEQATSEQSVPLGYVYEAAWLSTPDAKAYCESQGMKGIAEGRWAAHICREEYRRLTDIPLRFHVLYVKK</sequence>
<keyword evidence="2" id="KW-0732">Signal</keyword>
<dbReference type="AlphaFoldDB" id="A0A919DGN9"/>
<reference evidence="3" key="2">
    <citation type="submission" date="2020-09" db="EMBL/GenBank/DDBJ databases">
        <authorList>
            <person name="Sun Q."/>
            <person name="Zhou Y."/>
        </authorList>
    </citation>
    <scope>NUCLEOTIDE SEQUENCE</scope>
    <source>
        <strain evidence="3">CGMCC 4.7403</strain>
    </source>
</reference>
<keyword evidence="4" id="KW-1185">Reference proteome</keyword>
<accession>A0A919DGN9</accession>
<evidence type="ECO:0000256" key="1">
    <source>
        <dbReference type="SAM" id="MobiDB-lite"/>
    </source>
</evidence>
<name>A0A919DGN9_9ACTN</name>
<evidence type="ECO:0000313" key="3">
    <source>
        <dbReference type="EMBL" id="GHE46107.1"/>
    </source>
</evidence>
<feature type="signal peptide" evidence="2">
    <location>
        <begin position="1"/>
        <end position="25"/>
    </location>
</feature>
<dbReference type="EMBL" id="BNAT01000029">
    <property type="protein sequence ID" value="GHE46107.1"/>
    <property type="molecule type" value="Genomic_DNA"/>
</dbReference>
<evidence type="ECO:0000256" key="2">
    <source>
        <dbReference type="SAM" id="SignalP"/>
    </source>
</evidence>